<name>A0AAV2C7L1_9ROSI</name>
<evidence type="ECO:0000313" key="2">
    <source>
        <dbReference type="Proteomes" id="UP001497516"/>
    </source>
</evidence>
<sequence>MEFMIEIHQVGSCKIGLSVHAIDFNFPFEIEELFELVSNAAMSVIFIVSVSYNLNSRSGVHLEVYLSIALVPSNFESLCCAL</sequence>
<reference evidence="1 2" key="1">
    <citation type="submission" date="2024-04" db="EMBL/GenBank/DDBJ databases">
        <authorList>
            <person name="Fracassetti M."/>
        </authorList>
    </citation>
    <scope>NUCLEOTIDE SEQUENCE [LARGE SCALE GENOMIC DNA]</scope>
</reference>
<organism evidence="1 2">
    <name type="scientific">Linum trigynum</name>
    <dbReference type="NCBI Taxonomy" id="586398"/>
    <lineage>
        <taxon>Eukaryota</taxon>
        <taxon>Viridiplantae</taxon>
        <taxon>Streptophyta</taxon>
        <taxon>Embryophyta</taxon>
        <taxon>Tracheophyta</taxon>
        <taxon>Spermatophyta</taxon>
        <taxon>Magnoliopsida</taxon>
        <taxon>eudicotyledons</taxon>
        <taxon>Gunneridae</taxon>
        <taxon>Pentapetalae</taxon>
        <taxon>rosids</taxon>
        <taxon>fabids</taxon>
        <taxon>Malpighiales</taxon>
        <taxon>Linaceae</taxon>
        <taxon>Linum</taxon>
    </lineage>
</organism>
<gene>
    <name evidence="1" type="ORF">LTRI10_LOCUS432</name>
</gene>
<dbReference type="Proteomes" id="UP001497516">
    <property type="component" value="Chromosome 1"/>
</dbReference>
<dbReference type="EMBL" id="OZ034813">
    <property type="protein sequence ID" value="CAL1352465.1"/>
    <property type="molecule type" value="Genomic_DNA"/>
</dbReference>
<proteinExistence type="predicted"/>
<keyword evidence="2" id="KW-1185">Reference proteome</keyword>
<dbReference type="AlphaFoldDB" id="A0AAV2C7L1"/>
<evidence type="ECO:0000313" key="1">
    <source>
        <dbReference type="EMBL" id="CAL1352465.1"/>
    </source>
</evidence>
<accession>A0AAV2C7L1</accession>
<protein>
    <submittedName>
        <fullName evidence="1">Uncharacterized protein</fullName>
    </submittedName>
</protein>